<keyword evidence="3" id="KW-0067">ATP-binding</keyword>
<dbReference type="SUPFAM" id="SSF160246">
    <property type="entry name" value="EspE N-terminal domain-like"/>
    <property type="match status" value="1"/>
</dbReference>
<dbReference type="GO" id="GO:0005524">
    <property type="term" value="F:ATP binding"/>
    <property type="evidence" value="ECO:0007669"/>
    <property type="project" value="UniProtKB-KW"/>
</dbReference>
<evidence type="ECO:0000313" key="5">
    <source>
        <dbReference type="EMBL" id="EMT46349.1"/>
    </source>
</evidence>
<dbReference type="SMART" id="SM00382">
    <property type="entry name" value="AAA"/>
    <property type="match status" value="1"/>
</dbReference>
<dbReference type="FunFam" id="3.40.50.300:FF:000398">
    <property type="entry name" value="Type IV pilus assembly ATPase PilB"/>
    <property type="match status" value="1"/>
</dbReference>
<gene>
    <name evidence="5" type="ORF">H919_05514</name>
</gene>
<dbReference type="InterPro" id="IPR027417">
    <property type="entry name" value="P-loop_NTPase"/>
</dbReference>
<dbReference type="EMBL" id="APCD01000005">
    <property type="protein sequence ID" value="EMT46349.1"/>
    <property type="molecule type" value="Genomic_DNA"/>
</dbReference>
<feature type="domain" description="AAA+ ATPase" evidence="4">
    <location>
        <begin position="306"/>
        <end position="458"/>
    </location>
</feature>
<organism evidence="5 6">
    <name type="scientific">Anoxybacillus flavithermus AK1</name>
    <dbReference type="NCBI Taxonomy" id="1297581"/>
    <lineage>
        <taxon>Bacteria</taxon>
        <taxon>Bacillati</taxon>
        <taxon>Bacillota</taxon>
        <taxon>Bacilli</taxon>
        <taxon>Bacillales</taxon>
        <taxon>Anoxybacillaceae</taxon>
        <taxon>Anoxybacillus</taxon>
    </lineage>
</organism>
<comment type="similarity">
    <text evidence="1">Belongs to the GSP E family.</text>
</comment>
<dbReference type="InterPro" id="IPR003593">
    <property type="entry name" value="AAA+_ATPase"/>
</dbReference>
<dbReference type="GO" id="GO:0016887">
    <property type="term" value="F:ATP hydrolysis activity"/>
    <property type="evidence" value="ECO:0007669"/>
    <property type="project" value="TreeGrafter"/>
</dbReference>
<evidence type="ECO:0000313" key="6">
    <source>
        <dbReference type="Proteomes" id="UP000012085"/>
    </source>
</evidence>
<proteinExistence type="inferred from homology"/>
<dbReference type="InterPro" id="IPR001482">
    <property type="entry name" value="T2SS/T4SS_dom"/>
</dbReference>
<keyword evidence="2" id="KW-0547">Nucleotide-binding</keyword>
<accession>M8E060</accession>
<evidence type="ECO:0000256" key="1">
    <source>
        <dbReference type="ARBA" id="ARBA00006611"/>
    </source>
</evidence>
<comment type="caution">
    <text evidence="5">The sequence shown here is derived from an EMBL/GenBank/DDBJ whole genome shotgun (WGS) entry which is preliminary data.</text>
</comment>
<dbReference type="FunFam" id="3.30.450.90:FF:000001">
    <property type="entry name" value="Type II secretion system ATPase GspE"/>
    <property type="match status" value="1"/>
</dbReference>
<dbReference type="InterPro" id="IPR007831">
    <property type="entry name" value="T2SS_GspE_N"/>
</dbReference>
<evidence type="ECO:0000256" key="2">
    <source>
        <dbReference type="ARBA" id="ARBA00022741"/>
    </source>
</evidence>
<dbReference type="Gene3D" id="3.30.450.90">
    <property type="match status" value="1"/>
</dbReference>
<reference evidence="5 6" key="2">
    <citation type="journal article" date="2015" name="Genome Announc.">
        <title>Genome Sequence of Anoxybacillus flavithermus Strain AK1, a Thermophile Isolated from a Hot Spring in Saudi Arabia.</title>
        <authorList>
            <person name="Khalil A."/>
            <person name="Sivakumar N."/>
            <person name="Qarawi S."/>
        </authorList>
    </citation>
    <scope>NUCLEOTIDE SEQUENCE [LARGE SCALE GENOMIC DNA]</scope>
    <source>
        <strain evidence="5 6">AK1</strain>
    </source>
</reference>
<dbReference type="FunFam" id="3.30.300.160:FF:000002">
    <property type="entry name" value="Type II secretion system protein E"/>
    <property type="match status" value="1"/>
</dbReference>
<dbReference type="InterPro" id="IPR037257">
    <property type="entry name" value="T2SS_E_N_sf"/>
</dbReference>
<dbReference type="Gene3D" id="3.40.50.300">
    <property type="entry name" value="P-loop containing nucleotide triphosphate hydrolases"/>
    <property type="match status" value="1"/>
</dbReference>
<protein>
    <submittedName>
        <fullName evidence="5">Type II secretory pathway, ATPase PulE/Tfp pilus assembly pathway, ATPase PilB</fullName>
    </submittedName>
</protein>
<dbReference type="PANTHER" id="PTHR30258:SF1">
    <property type="entry name" value="PROTEIN TRANSPORT PROTEIN HOFB HOMOLOG"/>
    <property type="match status" value="1"/>
</dbReference>
<dbReference type="GO" id="GO:0005886">
    <property type="term" value="C:plasma membrane"/>
    <property type="evidence" value="ECO:0007669"/>
    <property type="project" value="TreeGrafter"/>
</dbReference>
<dbReference type="Pfam" id="PF05157">
    <property type="entry name" value="MshEN"/>
    <property type="match status" value="1"/>
</dbReference>
<dbReference type="SUPFAM" id="SSF52540">
    <property type="entry name" value="P-loop containing nucleoside triphosphate hydrolases"/>
    <property type="match status" value="1"/>
</dbReference>
<dbReference type="Gene3D" id="3.30.300.160">
    <property type="entry name" value="Type II secretion system, protein E, N-terminal domain"/>
    <property type="match status" value="1"/>
</dbReference>
<dbReference type="Pfam" id="PF00437">
    <property type="entry name" value="T2SSE"/>
    <property type="match status" value="1"/>
</dbReference>
<dbReference type="AlphaFoldDB" id="M8E060"/>
<evidence type="ECO:0000256" key="3">
    <source>
        <dbReference type="ARBA" id="ARBA00022840"/>
    </source>
</evidence>
<evidence type="ECO:0000259" key="4">
    <source>
        <dbReference type="SMART" id="SM00382"/>
    </source>
</evidence>
<dbReference type="Proteomes" id="UP000012085">
    <property type="component" value="Unassembled WGS sequence"/>
</dbReference>
<dbReference type="PATRIC" id="fig|1297581.3.peg.1133"/>
<name>M8E060_9BACL</name>
<sequence length="553" mass="62623">MKKQERKRLGDLLIEAGLITKEQLEETLKEKAPGQKLGDALLQRGYITEQQLIEVLEFQLGIPHVSLYRYPIDPKLTNLVSKEFAKRNMLIPLKREGDRLFVAMADPMDFFAIDDLRLSTGFHIEVAIASKDDILRAINKYYDMDDSVEEFLNIIPTQEPREQENIVEDDSPIVRLVNQILQMAVEQRASDIHIDPQETKIVVRYRVDGILRTERALPKHMQGMLTARIKILANMDITEHRVPQDGRIKMNIDFHPVDLRVSTLPTIYGEKIVMRVLDLGAALNDLNKLGFNKVNLQRFIQLIEQPTGIVLITGPTGSGKSSTLYAALNRLNGEHVNIITIEDPVEYQLEGVNQIQVNPNVGMTFAEGLRSILRQDPNIIMVGEIRDRETAEIAIRASLTGHLVLSTLHTNDALSTVARLIDMGVEPFLVATSLSGVVSQRLVRRVCRDCQEEYEPTKREVDIFARRGLKIEKVMRGRGCPTCNMTGYKGRIALHELMVMSDEMRKVILNGEPLSKLREIAIKNKMIFLIDDGLLKVKQGLTTTEEVLRVSIV</sequence>
<dbReference type="PANTHER" id="PTHR30258">
    <property type="entry name" value="TYPE II SECRETION SYSTEM PROTEIN GSPE-RELATED"/>
    <property type="match status" value="1"/>
</dbReference>
<dbReference type="RefSeq" id="WP_003396359.1">
    <property type="nucleotide sequence ID" value="NZ_APCD01000005.1"/>
</dbReference>
<dbReference type="CDD" id="cd01129">
    <property type="entry name" value="PulE-GspE-like"/>
    <property type="match status" value="1"/>
</dbReference>
<reference evidence="5 6" key="1">
    <citation type="submission" date="2013-03" db="EMBL/GenBank/DDBJ databases">
        <title>Assembly of a new bacterial strain Anoxybacillus flavithermus AK1.</title>
        <authorList>
            <person name="Rajan I."/>
            <person name="PoliReddy D."/>
            <person name="Sugumar T."/>
            <person name="Rathinam K."/>
            <person name="Alqarawi S."/>
            <person name="Khalil A.B."/>
            <person name="Sivakumar N."/>
        </authorList>
    </citation>
    <scope>NUCLEOTIDE SEQUENCE [LARGE SCALE GENOMIC DNA]</scope>
    <source>
        <strain evidence="5 6">AK1</strain>
    </source>
</reference>